<accession>A0A267EMI6</accession>
<dbReference type="OrthoDB" id="2157866at2759"/>
<feature type="compositionally biased region" description="Polar residues" evidence="3">
    <location>
        <begin position="1059"/>
        <end position="1073"/>
    </location>
</feature>
<dbReference type="CDD" id="cd21218">
    <property type="entry name" value="CH_PLS_FIM_rpt2"/>
    <property type="match status" value="1"/>
</dbReference>
<organism evidence="5 6">
    <name type="scientific">Macrostomum lignano</name>
    <dbReference type="NCBI Taxonomy" id="282301"/>
    <lineage>
        <taxon>Eukaryota</taxon>
        <taxon>Metazoa</taxon>
        <taxon>Spiralia</taxon>
        <taxon>Lophotrochozoa</taxon>
        <taxon>Platyhelminthes</taxon>
        <taxon>Rhabditophora</taxon>
        <taxon>Macrostomorpha</taxon>
        <taxon>Macrostomida</taxon>
        <taxon>Macrostomidae</taxon>
        <taxon>Macrostomum</taxon>
    </lineage>
</organism>
<evidence type="ECO:0000256" key="3">
    <source>
        <dbReference type="SAM" id="MobiDB-lite"/>
    </source>
</evidence>
<sequence>MAPKVVQQKSQGGKTMMVGNAQKILSTEKMTKKIVKNKESLIKPATGLTANDVQSLYGSDIACMAEHLNALLKDSSLAAYCLPLDQVNVFSRLYEGVLQCAVANLLQPGAVDPAVVNLKPASELEMLQNRNLGLASLRQLGLCVSQSDEMRPSLDRPFRMTPLLVQILRLVSLGRMNFRDNHLLVHLFTDWGSDPQDAKAILATEREKILQLWVNYQLRKEGTTDTVLKDFGAGLADSSVYARLLWVVAPLKIRETLHNTSEVIKHRDFLKRAQLVVSNAEKLGIKGVINPEHIADAGKDELSSTKGLHNNLINAVFLYRIFQAYPNIDEPKVTKSASGVAAPTPEQLRAWCKCGASEETLVRWLNSFGQINPVVSLETDLCNGIILLQVWEAMIPGCVRWSNVKTVNEIKNPSMRLHTWAANCEEVIKCADKAGINRSICSATDIVSGHVKSIAALVFLMMRLHSQIQRQQLLGGRDSVTDLDDSGLVEWFNSKLKGYRSDFQLKSMEDPRLKSTNALGFIGERVLVEKRLLVHGPQSAADSAPDSALQSASDASLDAKKSSGIQLDAKKTSGTQLDAKKSSGTQLDAKKTSGTQLDAKKSSGTQLDAKKTSGIQLDAKKTSGTQLDAKKSSGTQLDAKKTSGTQLDAKKSSGIQLDAKKTSGTQLDAKKTSGTQPDAKKTSGTQPDAKKSSSTQPDAKKTSGTQLDAKKTSGTQPDAKKTSGTQLDAKKTSGTQPDAKKTSGTQPDAKKTSGIQSDSQKTSETQQEPQKTSDNQPEPQKTSKNQPEPHETSDNQLGAKKTSGTQSDSQKTSETQPEPQKSSGTQPDAKKTSGTQPDAKETSGTQPDAKETSGTQPDAKKTSGTQLDAKKSSGTQLDAKETSGTQSDSQKTSETQPEPQKTSGNQSDAKKSSGTQLDAKKSSGTQLDAKKTSGTQLDAKKSSGTQLDAKKSSGTQLDAKKSSGTQLDAKETSGTQLDAKETSGTQLDAKKTSGTQLDAKETSGTQLDAKKSSGTQLDAKKSSGTQPDAKKTSGTQLDANKTSGTQQETTQRTEDTIQATKTQPEISRSLTKGNRSMLPAHLLNSLYNQNAMDIKDVDLENFSNAPPIGAWLFDSVRSLNPDEQSKFSTAAILMLHKGGIVVYASRLGPDTDVAVYRSLLLQLNALSASAPRSG</sequence>
<keyword evidence="6" id="KW-1185">Reference proteome</keyword>
<dbReference type="InterPro" id="IPR036872">
    <property type="entry name" value="CH_dom_sf"/>
</dbReference>
<dbReference type="PROSITE" id="PS50021">
    <property type="entry name" value="CH"/>
    <property type="match status" value="3"/>
</dbReference>
<keyword evidence="1" id="KW-0677">Repeat</keyword>
<dbReference type="GO" id="GO:0032432">
    <property type="term" value="C:actin filament bundle"/>
    <property type="evidence" value="ECO:0007669"/>
    <property type="project" value="TreeGrafter"/>
</dbReference>
<feature type="compositionally biased region" description="Polar residues" evidence="3">
    <location>
        <begin position="572"/>
        <end position="606"/>
    </location>
</feature>
<dbReference type="Gene3D" id="1.10.418.10">
    <property type="entry name" value="Calponin-like domain"/>
    <property type="match status" value="3"/>
</dbReference>
<dbReference type="AlphaFoldDB" id="A0A267EMI6"/>
<dbReference type="PANTHER" id="PTHR19961">
    <property type="entry name" value="FIMBRIN/PLASTIN"/>
    <property type="match status" value="1"/>
</dbReference>
<dbReference type="GO" id="GO:0051015">
    <property type="term" value="F:actin filament binding"/>
    <property type="evidence" value="ECO:0007669"/>
    <property type="project" value="InterPro"/>
</dbReference>
<name>A0A267EMI6_9PLAT</name>
<keyword evidence="2" id="KW-0009">Actin-binding</keyword>
<proteinExistence type="predicted"/>
<reference evidence="5 6" key="1">
    <citation type="submission" date="2017-06" db="EMBL/GenBank/DDBJ databases">
        <title>A platform for efficient transgenesis in Macrostomum lignano, a flatworm model organism for stem cell research.</title>
        <authorList>
            <person name="Berezikov E."/>
        </authorList>
    </citation>
    <scope>NUCLEOTIDE SEQUENCE [LARGE SCALE GENOMIC DNA]</scope>
    <source>
        <strain evidence="5">DV1</strain>
        <tissue evidence="5">Whole organism</tissue>
    </source>
</reference>
<dbReference type="GO" id="GO:0005884">
    <property type="term" value="C:actin filament"/>
    <property type="evidence" value="ECO:0007669"/>
    <property type="project" value="TreeGrafter"/>
</dbReference>
<feature type="compositionally biased region" description="Polar residues" evidence="3">
    <location>
        <begin position="802"/>
        <end position="1041"/>
    </location>
</feature>
<comment type="caution">
    <text evidence="5">The sequence shown here is derived from an EMBL/GenBank/DDBJ whole genome shotgun (WGS) entry which is preliminary data.</text>
</comment>
<feature type="region of interest" description="Disordered" evidence="3">
    <location>
        <begin position="560"/>
        <end position="1073"/>
    </location>
</feature>
<dbReference type="GO" id="GO:0005737">
    <property type="term" value="C:cytoplasm"/>
    <property type="evidence" value="ECO:0007669"/>
    <property type="project" value="TreeGrafter"/>
</dbReference>
<evidence type="ECO:0000313" key="5">
    <source>
        <dbReference type="EMBL" id="PAA62691.1"/>
    </source>
</evidence>
<dbReference type="Proteomes" id="UP000215902">
    <property type="component" value="Unassembled WGS sequence"/>
</dbReference>
<feature type="domain" description="Calponin-homology (CH)" evidence="4">
    <location>
        <begin position="204"/>
        <end position="323"/>
    </location>
</feature>
<evidence type="ECO:0000256" key="1">
    <source>
        <dbReference type="ARBA" id="ARBA00022737"/>
    </source>
</evidence>
<feature type="compositionally biased region" description="Polar residues" evidence="3">
    <location>
        <begin position="753"/>
        <end position="786"/>
    </location>
</feature>
<dbReference type="Pfam" id="PF00307">
    <property type="entry name" value="CH"/>
    <property type="match status" value="2"/>
</dbReference>
<dbReference type="EMBL" id="NIVC01001909">
    <property type="protein sequence ID" value="PAA62691.1"/>
    <property type="molecule type" value="Genomic_DNA"/>
</dbReference>
<feature type="compositionally biased region" description="Polar residues" evidence="3">
    <location>
        <begin position="622"/>
        <end position="646"/>
    </location>
</feature>
<feature type="domain" description="Calponin-homology (CH)" evidence="4">
    <location>
        <begin position="355"/>
        <end position="466"/>
    </location>
</feature>
<dbReference type="GO" id="GO:0051017">
    <property type="term" value="P:actin filament bundle assembly"/>
    <property type="evidence" value="ECO:0007669"/>
    <property type="project" value="InterPro"/>
</dbReference>
<dbReference type="SUPFAM" id="SSF47576">
    <property type="entry name" value="Calponin-homology domain, CH-domain"/>
    <property type="match status" value="1"/>
</dbReference>
<evidence type="ECO:0000313" key="6">
    <source>
        <dbReference type="Proteomes" id="UP000215902"/>
    </source>
</evidence>
<protein>
    <recommendedName>
        <fullName evidence="4">Calponin-homology (CH) domain-containing protein</fullName>
    </recommendedName>
</protein>
<dbReference type="PANTHER" id="PTHR19961:SF18">
    <property type="entry name" value="FI19014P1"/>
    <property type="match status" value="1"/>
</dbReference>
<dbReference type="InterPro" id="IPR001715">
    <property type="entry name" value="CH_dom"/>
</dbReference>
<evidence type="ECO:0000259" key="4">
    <source>
        <dbReference type="PROSITE" id="PS50021"/>
    </source>
</evidence>
<dbReference type="STRING" id="282301.A0A267EMI6"/>
<dbReference type="InterPro" id="IPR039959">
    <property type="entry name" value="Fimbrin/Plastin"/>
</dbReference>
<feature type="compositionally biased region" description="Polar residues" evidence="3">
    <location>
        <begin position="662"/>
        <end position="746"/>
    </location>
</feature>
<dbReference type="SMART" id="SM00033">
    <property type="entry name" value="CH"/>
    <property type="match status" value="2"/>
</dbReference>
<feature type="domain" description="Calponin-homology (CH)" evidence="4">
    <location>
        <begin position="58"/>
        <end position="172"/>
    </location>
</feature>
<gene>
    <name evidence="5" type="ORF">BOX15_Mlig000473g1</name>
</gene>
<dbReference type="GO" id="GO:0051639">
    <property type="term" value="P:actin filament network formation"/>
    <property type="evidence" value="ECO:0007669"/>
    <property type="project" value="TreeGrafter"/>
</dbReference>
<evidence type="ECO:0000256" key="2">
    <source>
        <dbReference type="ARBA" id="ARBA00023203"/>
    </source>
</evidence>